<gene>
    <name evidence="2" type="ORF">LCGC14_2558670</name>
</gene>
<feature type="region of interest" description="Disordered" evidence="1">
    <location>
        <begin position="1"/>
        <end position="20"/>
    </location>
</feature>
<feature type="region of interest" description="Disordered" evidence="1">
    <location>
        <begin position="50"/>
        <end position="71"/>
    </location>
</feature>
<name>A0A0F9AKN1_9ZZZZ</name>
<feature type="compositionally biased region" description="Basic residues" evidence="1">
    <location>
        <begin position="1"/>
        <end position="10"/>
    </location>
</feature>
<evidence type="ECO:0000256" key="1">
    <source>
        <dbReference type="SAM" id="MobiDB-lite"/>
    </source>
</evidence>
<evidence type="ECO:0000313" key="2">
    <source>
        <dbReference type="EMBL" id="KKL10154.1"/>
    </source>
</evidence>
<sequence length="71" mass="7777">MRRLSIRKRGPASFEVGPNGHGPTVMVGAMNKANALKKARALLTERGQLHEASAQSFRDNPRNKTRPLAVI</sequence>
<proteinExistence type="predicted"/>
<dbReference type="EMBL" id="LAZR01042180">
    <property type="protein sequence ID" value="KKL10154.1"/>
    <property type="molecule type" value="Genomic_DNA"/>
</dbReference>
<organism evidence="2">
    <name type="scientific">marine sediment metagenome</name>
    <dbReference type="NCBI Taxonomy" id="412755"/>
    <lineage>
        <taxon>unclassified sequences</taxon>
        <taxon>metagenomes</taxon>
        <taxon>ecological metagenomes</taxon>
    </lineage>
</organism>
<reference evidence="2" key="1">
    <citation type="journal article" date="2015" name="Nature">
        <title>Complex archaea that bridge the gap between prokaryotes and eukaryotes.</title>
        <authorList>
            <person name="Spang A."/>
            <person name="Saw J.H."/>
            <person name="Jorgensen S.L."/>
            <person name="Zaremba-Niedzwiedzka K."/>
            <person name="Martijn J."/>
            <person name="Lind A.E."/>
            <person name="van Eijk R."/>
            <person name="Schleper C."/>
            <person name="Guy L."/>
            <person name="Ettema T.J."/>
        </authorList>
    </citation>
    <scope>NUCLEOTIDE SEQUENCE</scope>
</reference>
<dbReference type="AlphaFoldDB" id="A0A0F9AKN1"/>
<protein>
    <submittedName>
        <fullName evidence="2">Uncharacterized protein</fullName>
    </submittedName>
</protein>
<accession>A0A0F9AKN1</accession>
<comment type="caution">
    <text evidence="2">The sequence shown here is derived from an EMBL/GenBank/DDBJ whole genome shotgun (WGS) entry which is preliminary data.</text>
</comment>